<evidence type="ECO:0000313" key="2">
    <source>
        <dbReference type="EMBL" id="EGZ44591.1"/>
    </source>
</evidence>
<dbReference type="HOGENOM" id="CLU_2618385_0_0_4"/>
<sequence length="78" mass="8862">MTARFFNFPISLLLKMALHVRAMAAVRNAIGIRSFGCVMFIRMRISPLGGFDSLQCFDKAYTQCDFRAVVLNLLWADI</sequence>
<dbReference type="AlphaFoldDB" id="G4CSN5"/>
<name>G4CSN5_9NEIS</name>
<feature type="chain" id="PRO_5003462721" description="Secreted protein" evidence="1">
    <location>
        <begin position="25"/>
        <end position="78"/>
    </location>
</feature>
<keyword evidence="3" id="KW-1185">Reference proteome</keyword>
<evidence type="ECO:0000256" key="1">
    <source>
        <dbReference type="SAM" id="SignalP"/>
    </source>
</evidence>
<proteinExistence type="predicted"/>
<reference evidence="2 3" key="1">
    <citation type="submission" date="2011-06" db="EMBL/GenBank/DDBJ databases">
        <authorList>
            <person name="Muzny D."/>
            <person name="Qin X."/>
            <person name="Deng J."/>
            <person name="Jiang H."/>
            <person name="Liu Y."/>
            <person name="Qu J."/>
            <person name="Song X.-Z."/>
            <person name="Zhang L."/>
            <person name="Thornton R."/>
            <person name="Coyle M."/>
            <person name="Francisco L."/>
            <person name="Jackson L."/>
            <person name="Javaid M."/>
            <person name="Korchina V."/>
            <person name="Kovar C."/>
            <person name="Mata R."/>
            <person name="Mathew T."/>
            <person name="Ngo R."/>
            <person name="Nguyen L."/>
            <person name="Nguyen N."/>
            <person name="Okwuonu G."/>
            <person name="Ongeri F."/>
            <person name="Pham C."/>
            <person name="Simmons D."/>
            <person name="Wilczek-Boney K."/>
            <person name="Hale W."/>
            <person name="Jakkamsetti A."/>
            <person name="Pham P."/>
            <person name="Ruth R."/>
            <person name="San Lucas F."/>
            <person name="Warren J."/>
            <person name="Zhang J."/>
            <person name="Zhao Z."/>
            <person name="Zhou C."/>
            <person name="Zhu D."/>
            <person name="Lee S."/>
            <person name="Bess C."/>
            <person name="Blankenburg K."/>
            <person name="Forbes L."/>
            <person name="Fu Q."/>
            <person name="Gubbala S."/>
            <person name="Hirani K."/>
            <person name="Jayaseelan J.C."/>
            <person name="Lara F."/>
            <person name="Munidasa M."/>
            <person name="Palculict T."/>
            <person name="Patil S."/>
            <person name="Pu L.-L."/>
            <person name="Saada N."/>
            <person name="Tang L."/>
            <person name="Weissenberger G."/>
            <person name="Zhu Y."/>
            <person name="Hemphill L."/>
            <person name="Shang Y."/>
            <person name="Youmans B."/>
            <person name="Ayvaz T."/>
            <person name="Ross M."/>
            <person name="Santibanez J."/>
            <person name="Aqrawi P."/>
            <person name="Gross S."/>
            <person name="Joshi V."/>
            <person name="Fowler G."/>
            <person name="Nazareth L."/>
            <person name="Reid J."/>
            <person name="Worley K."/>
            <person name="Petrosino J."/>
            <person name="Highlander S."/>
            <person name="Gibbs R."/>
        </authorList>
    </citation>
    <scope>NUCLEOTIDE SEQUENCE [LARGE SCALE GENOMIC DNA]</scope>
    <source>
        <strain evidence="2 3">9715</strain>
    </source>
</reference>
<evidence type="ECO:0000313" key="3">
    <source>
        <dbReference type="Proteomes" id="UP000005336"/>
    </source>
</evidence>
<protein>
    <recommendedName>
        <fullName evidence="4">Secreted protein</fullName>
    </recommendedName>
</protein>
<feature type="signal peptide" evidence="1">
    <location>
        <begin position="1"/>
        <end position="24"/>
    </location>
</feature>
<dbReference type="Proteomes" id="UP000005336">
    <property type="component" value="Unassembled WGS sequence"/>
</dbReference>
<evidence type="ECO:0008006" key="4">
    <source>
        <dbReference type="Google" id="ProtNLM"/>
    </source>
</evidence>
<keyword evidence="1" id="KW-0732">Signal</keyword>
<dbReference type="EMBL" id="AGAZ01000070">
    <property type="protein sequence ID" value="EGZ44591.1"/>
    <property type="molecule type" value="Genomic_DNA"/>
</dbReference>
<comment type="caution">
    <text evidence="2">The sequence shown here is derived from an EMBL/GenBank/DDBJ whole genome shotgun (WGS) entry which is preliminary data.</text>
</comment>
<accession>G4CSN5</accession>
<gene>
    <name evidence="2" type="ORF">HMPREF9370_2117</name>
</gene>
<organism evidence="2 3">
    <name type="scientific">Neisseria wadsworthii 9715</name>
    <dbReference type="NCBI Taxonomy" id="1030841"/>
    <lineage>
        <taxon>Bacteria</taxon>
        <taxon>Pseudomonadati</taxon>
        <taxon>Pseudomonadota</taxon>
        <taxon>Betaproteobacteria</taxon>
        <taxon>Neisseriales</taxon>
        <taxon>Neisseriaceae</taxon>
        <taxon>Neisseria</taxon>
    </lineage>
</organism>